<dbReference type="eggNOG" id="COG1680">
    <property type="taxonomic scope" value="Bacteria"/>
</dbReference>
<organism evidence="3 4">
    <name type="scientific">Hyphomonas johnsonii MHS-2</name>
    <dbReference type="NCBI Taxonomy" id="1280950"/>
    <lineage>
        <taxon>Bacteria</taxon>
        <taxon>Pseudomonadati</taxon>
        <taxon>Pseudomonadota</taxon>
        <taxon>Alphaproteobacteria</taxon>
        <taxon>Hyphomonadales</taxon>
        <taxon>Hyphomonadaceae</taxon>
        <taxon>Hyphomonas</taxon>
    </lineage>
</organism>
<dbReference type="InterPro" id="IPR050789">
    <property type="entry name" value="Diverse_Enzym_Activities"/>
</dbReference>
<feature type="domain" description="Beta-lactamase-related" evidence="2">
    <location>
        <begin position="59"/>
        <end position="340"/>
    </location>
</feature>
<protein>
    <submittedName>
        <fullName evidence="3">Beta-lactamase</fullName>
    </submittedName>
</protein>
<gene>
    <name evidence="3" type="ORF">HJO_05725</name>
</gene>
<dbReference type="RefSeq" id="WP_084141599.1">
    <property type="nucleotide sequence ID" value="NZ_ARYK01000002.1"/>
</dbReference>
<dbReference type="InterPro" id="IPR001466">
    <property type="entry name" value="Beta-lactam-related"/>
</dbReference>
<dbReference type="InterPro" id="IPR012338">
    <property type="entry name" value="Beta-lactam/transpept-like"/>
</dbReference>
<feature type="region of interest" description="Disordered" evidence="1">
    <location>
        <begin position="1"/>
        <end position="33"/>
    </location>
</feature>
<sequence length="351" mass="38410">MAKSENLPPLPSQPAGVGWPTTRWPDGTPGPGVARDRIDDLLDLAFADPAPDAMGETHAFLAVQGGRIVIERYWRDYTAADTFPSWSEAKSITHALIGILVREGKIDIHAPADVPEWQGQDDPRRHITLDQLLRMSSGLKFAEDYVDAGNSDVIEMLFASGKEDVAGFAASLPLEHAPGTAWSYSSGTTNIVARCAARALGKTGEDFRAFMFRELFEPIGIASAQPKFDAEGTFIGSSFCYCTARDFARFGLLYLRDGCWNGGRILPQGWADYARTPTATPPTEELGYGAHWWLGMCGPGSFSANGYQGQYTVLVPELDLILVRHGNSSDERGDEVRRWLARMADCFRPTG</sequence>
<dbReference type="EMBL" id="ARYK01000002">
    <property type="protein sequence ID" value="KCZ93330.1"/>
    <property type="molecule type" value="Genomic_DNA"/>
</dbReference>
<dbReference type="Gene3D" id="3.40.710.10">
    <property type="entry name" value="DD-peptidase/beta-lactamase superfamily"/>
    <property type="match status" value="1"/>
</dbReference>
<evidence type="ECO:0000313" key="4">
    <source>
        <dbReference type="Proteomes" id="UP000025171"/>
    </source>
</evidence>
<name>A0A059FRM7_9PROT</name>
<dbReference type="Proteomes" id="UP000025171">
    <property type="component" value="Unassembled WGS sequence"/>
</dbReference>
<accession>A0A059FRM7</accession>
<dbReference type="PATRIC" id="fig|1280950.3.peg.1153"/>
<proteinExistence type="predicted"/>
<dbReference type="PANTHER" id="PTHR43283">
    <property type="entry name" value="BETA-LACTAMASE-RELATED"/>
    <property type="match status" value="1"/>
</dbReference>
<dbReference type="STRING" id="1280950.HJO_05725"/>
<evidence type="ECO:0000256" key="1">
    <source>
        <dbReference type="SAM" id="MobiDB-lite"/>
    </source>
</evidence>
<dbReference type="SUPFAM" id="SSF56601">
    <property type="entry name" value="beta-lactamase/transpeptidase-like"/>
    <property type="match status" value="1"/>
</dbReference>
<dbReference type="PANTHER" id="PTHR43283:SF7">
    <property type="entry name" value="BETA-LACTAMASE-RELATED DOMAIN-CONTAINING PROTEIN"/>
    <property type="match status" value="1"/>
</dbReference>
<keyword evidence="4" id="KW-1185">Reference proteome</keyword>
<dbReference type="Pfam" id="PF00144">
    <property type="entry name" value="Beta-lactamase"/>
    <property type="match status" value="1"/>
</dbReference>
<dbReference type="AlphaFoldDB" id="A0A059FRM7"/>
<dbReference type="OrthoDB" id="9814204at2"/>
<comment type="caution">
    <text evidence="3">The sequence shown here is derived from an EMBL/GenBank/DDBJ whole genome shotgun (WGS) entry which is preliminary data.</text>
</comment>
<reference evidence="3 4" key="1">
    <citation type="journal article" date="2014" name="Antonie Van Leeuwenhoek">
        <title>Hyphomonas beringensis sp. nov. and Hyphomonas chukchiensis sp. nov., isolated from surface seawater of the Bering Sea and Chukchi Sea.</title>
        <authorList>
            <person name="Li C."/>
            <person name="Lai Q."/>
            <person name="Li G."/>
            <person name="Dong C."/>
            <person name="Wang J."/>
            <person name="Liao Y."/>
            <person name="Shao Z."/>
        </authorList>
    </citation>
    <scope>NUCLEOTIDE SEQUENCE [LARGE SCALE GENOMIC DNA]</scope>
    <source>
        <strain evidence="3 4">MHS-2</strain>
    </source>
</reference>
<evidence type="ECO:0000313" key="3">
    <source>
        <dbReference type="EMBL" id="KCZ93330.1"/>
    </source>
</evidence>
<evidence type="ECO:0000259" key="2">
    <source>
        <dbReference type="Pfam" id="PF00144"/>
    </source>
</evidence>